<dbReference type="HOGENOM" id="CLU_1844408_0_0_1"/>
<proteinExistence type="predicted"/>
<accession>H2Z5B5</accession>
<organism evidence="2 3">
    <name type="scientific">Ciona savignyi</name>
    <name type="common">Pacific transparent sea squirt</name>
    <dbReference type="NCBI Taxonomy" id="51511"/>
    <lineage>
        <taxon>Eukaryota</taxon>
        <taxon>Metazoa</taxon>
        <taxon>Chordata</taxon>
        <taxon>Tunicata</taxon>
        <taxon>Ascidiacea</taxon>
        <taxon>Phlebobranchia</taxon>
        <taxon>Cionidae</taxon>
        <taxon>Ciona</taxon>
    </lineage>
</organism>
<name>H2Z5B5_CIOSA</name>
<evidence type="ECO:0000313" key="2">
    <source>
        <dbReference type="Ensembl" id="ENSCSAVP00000012777.1"/>
    </source>
</evidence>
<reference evidence="2" key="2">
    <citation type="submission" date="2025-08" db="UniProtKB">
        <authorList>
            <consortium name="Ensembl"/>
        </authorList>
    </citation>
    <scope>IDENTIFICATION</scope>
</reference>
<dbReference type="Proteomes" id="UP000007875">
    <property type="component" value="Unassembled WGS sequence"/>
</dbReference>
<evidence type="ECO:0000313" key="3">
    <source>
        <dbReference type="Proteomes" id="UP000007875"/>
    </source>
</evidence>
<dbReference type="GeneTree" id="ENSGT00940000167501"/>
<dbReference type="Ensembl" id="ENSCSAVT00000012926.1">
    <property type="protein sequence ID" value="ENSCSAVP00000012777.1"/>
    <property type="gene ID" value="ENSCSAVG00000007503.1"/>
</dbReference>
<keyword evidence="3" id="KW-1185">Reference proteome</keyword>
<reference evidence="3" key="1">
    <citation type="submission" date="2003-08" db="EMBL/GenBank/DDBJ databases">
        <authorList>
            <person name="Birren B."/>
            <person name="Nusbaum C."/>
            <person name="Abebe A."/>
            <person name="Abouelleil A."/>
            <person name="Adekoya E."/>
            <person name="Ait-zahra M."/>
            <person name="Allen N."/>
            <person name="Allen T."/>
            <person name="An P."/>
            <person name="Anderson M."/>
            <person name="Anderson S."/>
            <person name="Arachchi H."/>
            <person name="Armbruster J."/>
            <person name="Bachantsang P."/>
            <person name="Baldwin J."/>
            <person name="Barry A."/>
            <person name="Bayul T."/>
            <person name="Blitshsteyn B."/>
            <person name="Bloom T."/>
            <person name="Blye J."/>
            <person name="Boguslavskiy L."/>
            <person name="Borowsky M."/>
            <person name="Boukhgalter B."/>
            <person name="Brunache A."/>
            <person name="Butler J."/>
            <person name="Calixte N."/>
            <person name="Calvo S."/>
            <person name="Camarata J."/>
            <person name="Campo K."/>
            <person name="Chang J."/>
            <person name="Cheshatsang Y."/>
            <person name="Citroen M."/>
            <person name="Collymore A."/>
            <person name="Considine T."/>
            <person name="Cook A."/>
            <person name="Cooke P."/>
            <person name="Corum B."/>
            <person name="Cuomo C."/>
            <person name="David R."/>
            <person name="Dawoe T."/>
            <person name="Degray S."/>
            <person name="Dodge S."/>
            <person name="Dooley K."/>
            <person name="Dorje P."/>
            <person name="Dorjee K."/>
            <person name="Dorris L."/>
            <person name="Duffey N."/>
            <person name="Dupes A."/>
            <person name="Elkins T."/>
            <person name="Engels R."/>
            <person name="Erickson J."/>
            <person name="Farina A."/>
            <person name="Faro S."/>
            <person name="Ferreira P."/>
            <person name="Fischer H."/>
            <person name="Fitzgerald M."/>
            <person name="Foley K."/>
            <person name="Gage D."/>
            <person name="Galagan J."/>
            <person name="Gearin G."/>
            <person name="Gnerre S."/>
            <person name="Gnirke A."/>
            <person name="Goyette A."/>
            <person name="Graham J."/>
            <person name="Grandbois E."/>
            <person name="Gyaltsen K."/>
            <person name="Hafez N."/>
            <person name="Hagopian D."/>
            <person name="Hagos B."/>
            <person name="Hall J."/>
            <person name="Hatcher B."/>
            <person name="Heller A."/>
            <person name="Higgins H."/>
            <person name="Honan T."/>
            <person name="Horn A."/>
            <person name="Houde N."/>
            <person name="Hughes L."/>
            <person name="Hulme W."/>
            <person name="Husby E."/>
            <person name="Iliev I."/>
            <person name="Jaffe D."/>
            <person name="Jones C."/>
            <person name="Kamal M."/>
            <person name="Kamat A."/>
            <person name="Kamvysselis M."/>
            <person name="Karlsson E."/>
            <person name="Kells C."/>
            <person name="Kieu A."/>
            <person name="Kisner P."/>
            <person name="Kodira C."/>
            <person name="Kulbokas E."/>
            <person name="Labutti K."/>
            <person name="Lama D."/>
            <person name="Landers T."/>
            <person name="Leger J."/>
            <person name="Levine S."/>
            <person name="Lewis D."/>
            <person name="Lewis T."/>
            <person name="Lindblad-toh K."/>
            <person name="Liu X."/>
            <person name="Lokyitsang T."/>
            <person name="Lokyitsang Y."/>
            <person name="Lucien O."/>
            <person name="Lui A."/>
            <person name="Ma L.J."/>
            <person name="Mabbitt R."/>
            <person name="Macdonald J."/>
            <person name="Maclean C."/>
            <person name="Major J."/>
            <person name="Manning J."/>
            <person name="Marabella R."/>
            <person name="Maru K."/>
            <person name="Matthews C."/>
            <person name="Mauceli E."/>
            <person name="Mccarthy M."/>
            <person name="Mcdonough S."/>
            <person name="Mcghee T."/>
            <person name="Meldrim J."/>
            <person name="Meneus L."/>
            <person name="Mesirov J."/>
            <person name="Mihalev A."/>
            <person name="Mihova T."/>
            <person name="Mikkelsen T."/>
            <person name="Mlenga V."/>
            <person name="Moru K."/>
            <person name="Mozes J."/>
            <person name="Mulrain L."/>
            <person name="Munson G."/>
            <person name="Naylor J."/>
            <person name="Newes C."/>
            <person name="Nguyen C."/>
            <person name="Nguyen N."/>
            <person name="Nguyen T."/>
            <person name="Nicol R."/>
            <person name="Nielsen C."/>
            <person name="Nizzari M."/>
            <person name="Norbu C."/>
            <person name="Norbu N."/>
            <person name="O'donnell P."/>
            <person name="Okoawo O."/>
            <person name="O'leary S."/>
            <person name="Omotosho B."/>
            <person name="O'neill K."/>
            <person name="Osman S."/>
            <person name="Parker S."/>
            <person name="Perrin D."/>
            <person name="Phunkhang P."/>
            <person name="Piqani B."/>
            <person name="Purcell S."/>
            <person name="Rachupka T."/>
            <person name="Ramasamy U."/>
            <person name="Rameau R."/>
            <person name="Ray V."/>
            <person name="Raymond C."/>
            <person name="Retta R."/>
            <person name="Richardson S."/>
            <person name="Rise C."/>
            <person name="Rodriguez J."/>
            <person name="Rogers J."/>
            <person name="Rogov P."/>
            <person name="Rutman M."/>
            <person name="Schupbach R."/>
            <person name="Seaman C."/>
            <person name="Settipalli S."/>
            <person name="Sharpe T."/>
            <person name="Sheridan J."/>
            <person name="Sherpa N."/>
            <person name="Shi J."/>
            <person name="Smirnov S."/>
            <person name="Smith C."/>
            <person name="Sougnez C."/>
            <person name="Spencer B."/>
            <person name="Stalker J."/>
            <person name="Stange-thomann N."/>
            <person name="Stavropoulos S."/>
            <person name="Stetson K."/>
            <person name="Stone C."/>
            <person name="Stone S."/>
            <person name="Stubbs M."/>
            <person name="Talamas J."/>
            <person name="Tchuinga P."/>
            <person name="Tenzing P."/>
            <person name="Tesfaye S."/>
            <person name="Theodore J."/>
            <person name="Thoulutsang Y."/>
            <person name="Topham K."/>
            <person name="Towey S."/>
            <person name="Tsamla T."/>
            <person name="Tsomo N."/>
            <person name="Vallee D."/>
            <person name="Vassiliev H."/>
            <person name="Venkataraman V."/>
            <person name="Vinson J."/>
            <person name="Vo A."/>
            <person name="Wade C."/>
            <person name="Wang S."/>
            <person name="Wangchuk T."/>
            <person name="Wangdi T."/>
            <person name="Whittaker C."/>
            <person name="Wilkinson J."/>
            <person name="Wu Y."/>
            <person name="Wyman D."/>
            <person name="Yadav S."/>
            <person name="Yang S."/>
            <person name="Yang X."/>
            <person name="Yeager S."/>
            <person name="Yee E."/>
            <person name="Young G."/>
            <person name="Zainoun J."/>
            <person name="Zembeck L."/>
            <person name="Zimmer A."/>
            <person name="Zody M."/>
            <person name="Lander E."/>
        </authorList>
    </citation>
    <scope>NUCLEOTIDE SEQUENCE [LARGE SCALE GENOMIC DNA]</scope>
</reference>
<feature type="compositionally biased region" description="Basic residues" evidence="1">
    <location>
        <begin position="58"/>
        <end position="67"/>
    </location>
</feature>
<feature type="region of interest" description="Disordered" evidence="1">
    <location>
        <begin position="1"/>
        <end position="115"/>
    </location>
</feature>
<reference evidence="2" key="3">
    <citation type="submission" date="2025-09" db="UniProtKB">
        <authorList>
            <consortium name="Ensembl"/>
        </authorList>
    </citation>
    <scope>IDENTIFICATION</scope>
</reference>
<evidence type="ECO:0000256" key="1">
    <source>
        <dbReference type="SAM" id="MobiDB-lite"/>
    </source>
</evidence>
<protein>
    <submittedName>
        <fullName evidence="2">Uncharacterized protein</fullName>
    </submittedName>
</protein>
<dbReference type="AlphaFoldDB" id="H2Z5B5"/>
<feature type="compositionally biased region" description="Basic and acidic residues" evidence="1">
    <location>
        <begin position="92"/>
        <end position="103"/>
    </location>
</feature>
<feature type="compositionally biased region" description="Polar residues" evidence="1">
    <location>
        <begin position="9"/>
        <end position="32"/>
    </location>
</feature>
<sequence length="139" mass="15352">MIRSLLPTDGSTQGVHTATPEMSPSHQGTSPPTRGCKTRRNSPPYRPLCRVSTSRIMTKNKTKKNKTLKMGAMRGIPSPPGANHPRLANQRRSREEGRGRNGDRPAFPASNHPPPPIMEVMMMKLSKTTSTQTTLRRIA</sequence>